<evidence type="ECO:0000313" key="5">
    <source>
        <dbReference type="EMBL" id="VFK26845.1"/>
    </source>
</evidence>
<evidence type="ECO:0000256" key="2">
    <source>
        <dbReference type="ARBA" id="ARBA00022723"/>
    </source>
</evidence>
<dbReference type="InterPro" id="IPR015991">
    <property type="entry name" value="TatD/YcfH-like"/>
</dbReference>
<comment type="similarity">
    <text evidence="1">Belongs to the metallo-dependent hydrolases superfamily. TatD-type hydrolase family.</text>
</comment>
<protein>
    <submittedName>
        <fullName evidence="5">TatD DNase family protein</fullName>
    </submittedName>
</protein>
<feature type="binding site" evidence="4">
    <location>
        <position position="209"/>
    </location>
    <ligand>
        <name>a divalent metal cation</name>
        <dbReference type="ChEBI" id="CHEBI:60240"/>
        <label>1</label>
    </ligand>
</feature>
<dbReference type="Pfam" id="PF01026">
    <property type="entry name" value="TatD_DNase"/>
    <property type="match status" value="1"/>
</dbReference>
<dbReference type="CDD" id="cd01310">
    <property type="entry name" value="TatD_DNAse"/>
    <property type="match status" value="1"/>
</dbReference>
<reference evidence="5" key="1">
    <citation type="submission" date="2019-02" db="EMBL/GenBank/DDBJ databases">
        <authorList>
            <person name="Gruber-Vodicka R. H."/>
            <person name="Seah K. B. B."/>
        </authorList>
    </citation>
    <scope>NUCLEOTIDE SEQUENCE</scope>
    <source>
        <strain evidence="5">BECK_BZ197</strain>
        <strain evidence="7">BECK_BZ198</strain>
        <strain evidence="6">BECK_BZ199</strain>
    </source>
</reference>
<dbReference type="InterPro" id="IPR032466">
    <property type="entry name" value="Metal_Hydrolase"/>
</dbReference>
<keyword evidence="3" id="KW-0378">Hydrolase</keyword>
<dbReference type="GO" id="GO:0004536">
    <property type="term" value="F:DNA nuclease activity"/>
    <property type="evidence" value="ECO:0007669"/>
    <property type="project" value="InterPro"/>
</dbReference>
<feature type="binding site" evidence="4">
    <location>
        <position position="6"/>
    </location>
    <ligand>
        <name>a divalent metal cation</name>
        <dbReference type="ChEBI" id="CHEBI:60240"/>
        <label>1</label>
    </ligand>
</feature>
<dbReference type="PANTHER" id="PTHR46124:SF2">
    <property type="entry name" value="D-AMINOACYL-TRNA DEACYLASE"/>
    <property type="match status" value="1"/>
</dbReference>
<keyword evidence="2 4" id="KW-0479">Metal-binding</keyword>
<dbReference type="GO" id="GO:0016788">
    <property type="term" value="F:hydrolase activity, acting on ester bonds"/>
    <property type="evidence" value="ECO:0007669"/>
    <property type="project" value="InterPro"/>
</dbReference>
<name>A0A450XC33_9GAMM</name>
<dbReference type="GO" id="GO:0005829">
    <property type="term" value="C:cytosol"/>
    <property type="evidence" value="ECO:0007669"/>
    <property type="project" value="TreeGrafter"/>
</dbReference>
<dbReference type="FunFam" id="3.20.20.140:FF:000005">
    <property type="entry name" value="TatD family hydrolase"/>
    <property type="match status" value="1"/>
</dbReference>
<evidence type="ECO:0000256" key="4">
    <source>
        <dbReference type="PIRSR" id="PIRSR005902-1"/>
    </source>
</evidence>
<dbReference type="Gene3D" id="3.20.20.140">
    <property type="entry name" value="Metal-dependent hydrolases"/>
    <property type="match status" value="1"/>
</dbReference>
<dbReference type="PROSITE" id="PS01090">
    <property type="entry name" value="TATD_2"/>
    <property type="match status" value="1"/>
</dbReference>
<dbReference type="EMBL" id="CAADFQ010000009">
    <property type="protein sequence ID" value="VFK29292.1"/>
    <property type="molecule type" value="Genomic_DNA"/>
</dbReference>
<feature type="binding site" evidence="4">
    <location>
        <position position="8"/>
    </location>
    <ligand>
        <name>a divalent metal cation</name>
        <dbReference type="ChEBI" id="CHEBI:60240"/>
        <label>1</label>
    </ligand>
</feature>
<evidence type="ECO:0000256" key="1">
    <source>
        <dbReference type="ARBA" id="ARBA00009275"/>
    </source>
</evidence>
<evidence type="ECO:0000313" key="6">
    <source>
        <dbReference type="EMBL" id="VFK29292.1"/>
    </source>
</evidence>
<evidence type="ECO:0000256" key="3">
    <source>
        <dbReference type="ARBA" id="ARBA00022801"/>
    </source>
</evidence>
<evidence type="ECO:0000313" key="7">
    <source>
        <dbReference type="EMBL" id="VFK74730.1"/>
    </source>
</evidence>
<dbReference type="SUPFAM" id="SSF51556">
    <property type="entry name" value="Metallo-dependent hydrolases"/>
    <property type="match status" value="1"/>
</dbReference>
<dbReference type="AlphaFoldDB" id="A0A450XC33"/>
<dbReference type="PIRSF" id="PIRSF005902">
    <property type="entry name" value="DNase_TatD"/>
    <property type="match status" value="1"/>
</dbReference>
<dbReference type="InterPro" id="IPR018228">
    <property type="entry name" value="DNase_TatD-rel_CS"/>
</dbReference>
<sequence>MLTDSHCHLDLATKGGDPTLLVEEARRAGVDYLLSVAVDLASAQNAIGYAHRFSGVFATVGVHPNARLNQEPTVEQLMALAGDEKVLAIGETGLDTYRNNNSKIDFSRILENQKERFRRHILAARKVGKPLVIHSRDAREDTLRILREEEARQVGGIMHCFVEDWDTAKQALDLGFYISFSGIVTYKNAATVKESARKTPIDRILVETDSPYLAPVPHRGKQNQPAYTRYVAAHIAELRGMSPDDFAEKTTENFFRLFGNHGNGT</sequence>
<accession>A0A450XC33</accession>
<dbReference type="GO" id="GO:0046872">
    <property type="term" value="F:metal ion binding"/>
    <property type="evidence" value="ECO:0007669"/>
    <property type="project" value="UniProtKB-KW"/>
</dbReference>
<organism evidence="5">
    <name type="scientific">Candidatus Kentrum sp. MB</name>
    <dbReference type="NCBI Taxonomy" id="2138164"/>
    <lineage>
        <taxon>Bacteria</taxon>
        <taxon>Pseudomonadati</taxon>
        <taxon>Pseudomonadota</taxon>
        <taxon>Gammaproteobacteria</taxon>
        <taxon>Candidatus Kentrum</taxon>
    </lineage>
</organism>
<dbReference type="NCBIfam" id="TIGR00010">
    <property type="entry name" value="YchF/TatD family DNA exonuclease"/>
    <property type="match status" value="1"/>
</dbReference>
<dbReference type="InterPro" id="IPR001130">
    <property type="entry name" value="TatD-like"/>
</dbReference>
<feature type="binding site" evidence="4">
    <location>
        <position position="91"/>
    </location>
    <ligand>
        <name>a divalent metal cation</name>
        <dbReference type="ChEBI" id="CHEBI:60240"/>
        <label>1</label>
    </ligand>
</feature>
<feature type="binding site" evidence="4">
    <location>
        <position position="159"/>
    </location>
    <ligand>
        <name>a divalent metal cation</name>
        <dbReference type="ChEBI" id="CHEBI:60240"/>
        <label>2</label>
    </ligand>
</feature>
<feature type="binding site" evidence="4">
    <location>
        <position position="134"/>
    </location>
    <ligand>
        <name>a divalent metal cation</name>
        <dbReference type="ChEBI" id="CHEBI:60240"/>
        <label>2</label>
    </ligand>
</feature>
<proteinExistence type="inferred from homology"/>
<gene>
    <name evidence="5" type="ORF">BECKMB1821G_GA0114241_102328</name>
    <name evidence="7" type="ORF">BECKMB1821H_GA0114242_100915</name>
    <name evidence="6" type="ORF">BECKMB1821I_GA0114274_100915</name>
</gene>
<dbReference type="PANTHER" id="PTHR46124">
    <property type="entry name" value="D-AMINOACYL-TRNA DEACYLASE"/>
    <property type="match status" value="1"/>
</dbReference>
<dbReference type="EMBL" id="CAADFO010000023">
    <property type="protein sequence ID" value="VFK26845.1"/>
    <property type="molecule type" value="Genomic_DNA"/>
</dbReference>
<dbReference type="PROSITE" id="PS01091">
    <property type="entry name" value="TATD_3"/>
    <property type="match status" value="1"/>
</dbReference>
<dbReference type="EMBL" id="CAADGH010000009">
    <property type="protein sequence ID" value="VFK74730.1"/>
    <property type="molecule type" value="Genomic_DNA"/>
</dbReference>